<name>A0ABV7A487_9BACI</name>
<dbReference type="PROSITE" id="PS51257">
    <property type="entry name" value="PROKAR_LIPOPROTEIN"/>
    <property type="match status" value="1"/>
</dbReference>
<dbReference type="EMBL" id="JBHRRZ010000009">
    <property type="protein sequence ID" value="MFC2947708.1"/>
    <property type="molecule type" value="Genomic_DNA"/>
</dbReference>
<evidence type="ECO:0008006" key="3">
    <source>
        <dbReference type="Google" id="ProtNLM"/>
    </source>
</evidence>
<evidence type="ECO:0000313" key="1">
    <source>
        <dbReference type="EMBL" id="MFC2947708.1"/>
    </source>
</evidence>
<reference evidence="2" key="1">
    <citation type="journal article" date="2019" name="Int. J. Syst. Evol. Microbiol.">
        <title>The Global Catalogue of Microorganisms (GCM) 10K type strain sequencing project: providing services to taxonomists for standard genome sequencing and annotation.</title>
        <authorList>
            <consortium name="The Broad Institute Genomics Platform"/>
            <consortium name="The Broad Institute Genome Sequencing Center for Infectious Disease"/>
            <person name="Wu L."/>
            <person name="Ma J."/>
        </authorList>
    </citation>
    <scope>NUCLEOTIDE SEQUENCE [LARGE SCALE GENOMIC DNA]</scope>
    <source>
        <strain evidence="2">KCTC 13193</strain>
    </source>
</reference>
<organism evidence="1 2">
    <name type="scientific">Virgibacillus sediminis</name>
    <dbReference type="NCBI Taxonomy" id="202260"/>
    <lineage>
        <taxon>Bacteria</taxon>
        <taxon>Bacillati</taxon>
        <taxon>Bacillota</taxon>
        <taxon>Bacilli</taxon>
        <taxon>Bacillales</taxon>
        <taxon>Bacillaceae</taxon>
        <taxon>Virgibacillus</taxon>
    </lineage>
</organism>
<proteinExistence type="predicted"/>
<keyword evidence="2" id="KW-1185">Reference proteome</keyword>
<evidence type="ECO:0000313" key="2">
    <source>
        <dbReference type="Proteomes" id="UP001595387"/>
    </source>
</evidence>
<sequence length="434" mass="51234">MKRLWGLLIFILVLVSCVNEEHSSVEPKSGKQTQLKSNHVDVLWNATVKEYLKDDLWLERDRYDAGHYLMVPLHFAYLEEDTKLIKDFENHFTDFINDGIETLNIKEDSNRLSTLQYYYLLSRYIVLAESSNHQVINEENVDYLANFLLSEIKQLWEIPAWQWGRNPFQGGMKERLLWKLDRTDTNPSYYRAIIDEELYTMAIAADLRQYFNNEPVLEEISELTYKVFERESRFDPEGRWLFQVGVWTDHPDYTYAGYLEEDRIGNKEKKVEDIVQDSSHAHRFPLWFRSFIDSYPSQSEEKLFFEKALAGLEKQLFDNVLLPPEKEKPYYRLTNYMNGHNGMFRWKYDTASGSGYGPFELTGTFTIGWWTFLGSDRINSVYANLAEQFPLSEETINLYVGPNTTRERNPYVTDPDSYYNGFKKLLSLLASKIE</sequence>
<dbReference type="RefSeq" id="WP_390303890.1">
    <property type="nucleotide sequence ID" value="NZ_JBHRRZ010000009.1"/>
</dbReference>
<protein>
    <recommendedName>
        <fullName evidence="3">DUF3131 domain-containing protein</fullName>
    </recommendedName>
</protein>
<accession>A0ABV7A487</accession>
<comment type="caution">
    <text evidence="1">The sequence shown here is derived from an EMBL/GenBank/DDBJ whole genome shotgun (WGS) entry which is preliminary data.</text>
</comment>
<dbReference type="Proteomes" id="UP001595387">
    <property type="component" value="Unassembled WGS sequence"/>
</dbReference>
<gene>
    <name evidence="1" type="ORF">ACFODW_04995</name>
</gene>